<dbReference type="EMBL" id="JADCUA010000004">
    <property type="protein sequence ID" value="KAH9840744.1"/>
    <property type="molecule type" value="Genomic_DNA"/>
</dbReference>
<evidence type="ECO:0000313" key="4">
    <source>
        <dbReference type="Proteomes" id="UP000814176"/>
    </source>
</evidence>
<dbReference type="GeneID" id="72003528"/>
<feature type="region of interest" description="Disordered" evidence="1">
    <location>
        <begin position="1"/>
        <end position="46"/>
    </location>
</feature>
<protein>
    <recommendedName>
        <fullName evidence="2">ASX DEUBAD domain-containing protein</fullName>
    </recommendedName>
</protein>
<organism evidence="3 4">
    <name type="scientific">Rhodofomes roseus</name>
    <dbReference type="NCBI Taxonomy" id="34475"/>
    <lineage>
        <taxon>Eukaryota</taxon>
        <taxon>Fungi</taxon>
        <taxon>Dikarya</taxon>
        <taxon>Basidiomycota</taxon>
        <taxon>Agaricomycotina</taxon>
        <taxon>Agaricomycetes</taxon>
        <taxon>Polyporales</taxon>
        <taxon>Rhodofomes</taxon>
    </lineage>
</organism>
<evidence type="ECO:0000256" key="1">
    <source>
        <dbReference type="SAM" id="MobiDB-lite"/>
    </source>
</evidence>
<proteinExistence type="predicted"/>
<comment type="caution">
    <text evidence="3">The sequence shown here is derived from an EMBL/GenBank/DDBJ whole genome shotgun (WGS) entry which is preliminary data.</text>
</comment>
<dbReference type="Proteomes" id="UP000814176">
    <property type="component" value="Unassembled WGS sequence"/>
</dbReference>
<sequence length="376" mass="41730">MSETSVAGGRPRRSTRATIKTPLAVTEGEHSNSPGKGKAQAPEKNSAERLEYVLTNPRSKITKIDISDVLSYANLLDLSPESQGLLVSLLPPTAFISFSPSVPPTHVDYRTPLFDNAATAAPDDDRMDVDTQLSPSSRLLQEQTPATLDPAVFTSPFFLSAAHTYQDHLFSGWFGKKAREEAAQFQAGVRQGTLHAEWKDEVWERDHSPQQNQSQQVDLAALAKRGLLQEGDVISYRRHFAQLQVTIEKDVLVDSIDGPSSTISVLVPPRSTRSLHLTLLVNGRGEPQPQDRLQLMNNIADPVMVESGILDIDGTVDRADRGVANGKNARAAWKSFTVWRWRDEMRNDIQAQMVMDRGGRERVGTLFYLSTYCHQK</sequence>
<dbReference type="InterPro" id="IPR028020">
    <property type="entry name" value="ASX_DEUBAD_dom"/>
</dbReference>
<evidence type="ECO:0000313" key="3">
    <source>
        <dbReference type="EMBL" id="KAH9840744.1"/>
    </source>
</evidence>
<dbReference type="RefSeq" id="XP_047782210.1">
    <property type="nucleotide sequence ID" value="XM_047922796.1"/>
</dbReference>
<evidence type="ECO:0000259" key="2">
    <source>
        <dbReference type="Pfam" id="PF13919"/>
    </source>
</evidence>
<dbReference type="Pfam" id="PF13919">
    <property type="entry name" value="ASXH"/>
    <property type="match status" value="1"/>
</dbReference>
<name>A0ABQ8KS31_9APHY</name>
<keyword evidence="4" id="KW-1185">Reference proteome</keyword>
<accession>A0ABQ8KS31</accession>
<feature type="domain" description="ASX DEUBAD" evidence="2">
    <location>
        <begin position="39"/>
        <end position="207"/>
    </location>
</feature>
<gene>
    <name evidence="3" type="ORF">C8Q71DRAFT_741000</name>
</gene>
<reference evidence="3 4" key="1">
    <citation type="journal article" date="2021" name="Environ. Microbiol.">
        <title>Gene family expansions and transcriptome signatures uncover fungal adaptations to wood decay.</title>
        <authorList>
            <person name="Hage H."/>
            <person name="Miyauchi S."/>
            <person name="Viragh M."/>
            <person name="Drula E."/>
            <person name="Min B."/>
            <person name="Chaduli D."/>
            <person name="Navarro D."/>
            <person name="Favel A."/>
            <person name="Norest M."/>
            <person name="Lesage-Meessen L."/>
            <person name="Balint B."/>
            <person name="Merenyi Z."/>
            <person name="de Eugenio L."/>
            <person name="Morin E."/>
            <person name="Martinez A.T."/>
            <person name="Baldrian P."/>
            <person name="Stursova M."/>
            <person name="Martinez M.J."/>
            <person name="Novotny C."/>
            <person name="Magnuson J.K."/>
            <person name="Spatafora J.W."/>
            <person name="Maurice S."/>
            <person name="Pangilinan J."/>
            <person name="Andreopoulos W."/>
            <person name="LaButti K."/>
            <person name="Hundley H."/>
            <person name="Na H."/>
            <person name="Kuo A."/>
            <person name="Barry K."/>
            <person name="Lipzen A."/>
            <person name="Henrissat B."/>
            <person name="Riley R."/>
            <person name="Ahrendt S."/>
            <person name="Nagy L.G."/>
            <person name="Grigoriev I.V."/>
            <person name="Martin F."/>
            <person name="Rosso M.N."/>
        </authorList>
    </citation>
    <scope>NUCLEOTIDE SEQUENCE [LARGE SCALE GENOMIC DNA]</scope>
    <source>
        <strain evidence="3 4">CIRM-BRFM 1785</strain>
    </source>
</reference>